<comment type="caution">
    <text evidence="1">The sequence shown here is derived from an EMBL/GenBank/DDBJ whole genome shotgun (WGS) entry which is preliminary data.</text>
</comment>
<proteinExistence type="predicted"/>
<dbReference type="EMBL" id="JASBWV010000022">
    <property type="protein sequence ID" value="KAJ9119957.1"/>
    <property type="molecule type" value="Genomic_DNA"/>
</dbReference>
<evidence type="ECO:0000313" key="1">
    <source>
        <dbReference type="EMBL" id="KAJ9119957.1"/>
    </source>
</evidence>
<evidence type="ECO:0000313" key="2">
    <source>
        <dbReference type="Proteomes" id="UP001234202"/>
    </source>
</evidence>
<name>A0ACC2XAZ8_9TREE</name>
<gene>
    <name evidence="1" type="ORF">QFC24_005440</name>
</gene>
<organism evidence="1 2">
    <name type="scientific">Naganishia onofrii</name>
    <dbReference type="NCBI Taxonomy" id="1851511"/>
    <lineage>
        <taxon>Eukaryota</taxon>
        <taxon>Fungi</taxon>
        <taxon>Dikarya</taxon>
        <taxon>Basidiomycota</taxon>
        <taxon>Agaricomycotina</taxon>
        <taxon>Tremellomycetes</taxon>
        <taxon>Filobasidiales</taxon>
        <taxon>Filobasidiaceae</taxon>
        <taxon>Naganishia</taxon>
    </lineage>
</organism>
<sequence length="752" mass="80549">MSTQPTALGASTPVDEHSEERVHVLPPLKTFDTTNFSSRAPASPTSPQNKSGFSKVGRTRSASRSSVTGIAANNTSQFVSLATAANGGDATRTGAHIPPTYIPATAGQDGLTRLPSSTSFRRVTSRPPIVSIMGSVSPPDAEDSDDDNHAFVAVRSREEAMARDERRNRARGYSNAIAPPPQAVAATGEPKLDGRSTNSSDDSTLAEQIDPATGRKLGLGVGGAGLGAGPNGELGGTAQNAKQVVDVEKGEADVTVEKTDEEWMVRFEKGDPENPKNWSSLFRWYLTAAGSLLVLNSTFASSAPCKPHLLAHLPSGLSFTLSVAAGVVPNLEREFGFGREVGTLTISLFVAGYCCGPLLWGPASEQVGRKPVFLVAFLFYTGFQVGCALSQNTASILVFRFLGGVFASCPLTNSGALLADIWDADRRGIAMAYFSLAPFAGPALGPIVGGFIGASHATWRWLFWVLTLFAGFCGLLVLFTIPETYTPKILARKAKRLRKETGDDRYWAPLERNERDIKSLAKVLFVKPFKMLFTEPMLAAITVYMSFVYGCVYLMFEAYPIVFSVGHGFSAGITGLMFLGVFLGGVLSTAIYLVYFNPRYKAEARRHAPAPTPPEVRIEFCLMAAPLLVIAFFVFGWTSYPTLSWVGPCIGGAILGAAVLAIFVSLFNYIVDTYLFAAASALAANTICRSVAGAVFPLFATQMYEKLNPRWASTLLGFLALVMAPIPFVLMKYGPTLRARSKHAPDIGAGKK</sequence>
<keyword evidence="2" id="KW-1185">Reference proteome</keyword>
<accession>A0ACC2XAZ8</accession>
<dbReference type="Proteomes" id="UP001234202">
    <property type="component" value="Unassembled WGS sequence"/>
</dbReference>
<reference evidence="1" key="1">
    <citation type="submission" date="2023-04" db="EMBL/GenBank/DDBJ databases">
        <title>Draft Genome sequencing of Naganishia species isolated from polar environments using Oxford Nanopore Technology.</title>
        <authorList>
            <person name="Leo P."/>
            <person name="Venkateswaran K."/>
        </authorList>
    </citation>
    <scope>NUCLEOTIDE SEQUENCE</scope>
    <source>
        <strain evidence="1">DBVPG 5303</strain>
    </source>
</reference>
<protein>
    <submittedName>
        <fullName evidence="1">Uncharacterized protein</fullName>
    </submittedName>
</protein>